<dbReference type="Pfam" id="PF00512">
    <property type="entry name" value="HisKA"/>
    <property type="match status" value="1"/>
</dbReference>
<dbReference type="InterPro" id="IPR004358">
    <property type="entry name" value="Sig_transdc_His_kin-like_C"/>
</dbReference>
<evidence type="ECO:0000256" key="5">
    <source>
        <dbReference type="ARBA" id="ARBA00022679"/>
    </source>
</evidence>
<evidence type="ECO:0000256" key="1">
    <source>
        <dbReference type="ARBA" id="ARBA00000085"/>
    </source>
</evidence>
<dbReference type="SMART" id="SM00387">
    <property type="entry name" value="HATPase_c"/>
    <property type="match status" value="1"/>
</dbReference>
<dbReference type="InterPro" id="IPR003661">
    <property type="entry name" value="HisK_dim/P_dom"/>
</dbReference>
<dbReference type="InterPro" id="IPR005467">
    <property type="entry name" value="His_kinase_dom"/>
</dbReference>
<evidence type="ECO:0000256" key="3">
    <source>
        <dbReference type="ARBA" id="ARBA00012438"/>
    </source>
</evidence>
<dbReference type="RefSeq" id="WP_044905933.1">
    <property type="nucleotide sequence ID" value="NZ_JQIF01000058.1"/>
</dbReference>
<dbReference type="AlphaFoldDB" id="A0A099I4K2"/>
<evidence type="ECO:0000313" key="10">
    <source>
        <dbReference type="EMBL" id="KGJ52625.1"/>
    </source>
</evidence>
<dbReference type="Proteomes" id="UP000030008">
    <property type="component" value="Unassembled WGS sequence"/>
</dbReference>
<dbReference type="Gene3D" id="3.30.565.10">
    <property type="entry name" value="Histidine kinase-like ATPase, C-terminal domain"/>
    <property type="match status" value="1"/>
</dbReference>
<dbReference type="PROSITE" id="PS50109">
    <property type="entry name" value="HIS_KIN"/>
    <property type="match status" value="1"/>
</dbReference>
<dbReference type="SUPFAM" id="SSF47384">
    <property type="entry name" value="Homodimeric domain of signal transducing histidine kinase"/>
    <property type="match status" value="1"/>
</dbReference>
<comment type="subcellular location">
    <subcellularLocation>
        <location evidence="2">Membrane</location>
    </subcellularLocation>
</comment>
<sequence>MKKYNILILSCFLLYLGIAAFLGWSILQMEETRDHAYRVEINRILQQVEKGTKAEDIARNSYPHIEKLQWLSAEEGSRETASAFFQEGNNLEMHVVPVYRKQKLTGYLRFDYHRSLVDTNGLMLRTQLSLAALFAMLLGVLLYLRKHLLKPFDRVRKLPGELAKGHWKGIVKEEKSRYAHDFLLGIGQLKDSLDTSRRRQLELEKEKKKLLLSLSHDIKTPLNTIQLYARALEEHLYTDEAQNVHAAHQIQEKGKEIEHYVEEIMKQSRHDILDIQVQNSEFYLKELIDKAVHAYKEPLRLRRMELVVKPYENLLLKGDLERSFEVVENIMENALKYGDGRRIEISCYEEDYCQLIRIFNTGNTVSDTEFHHIFESFFRASNSEGKQGNGLGLYICREIMRRMNGEIFAEKEADGMAFLLVFPY</sequence>
<feature type="transmembrane region" description="Helical" evidence="8">
    <location>
        <begin position="122"/>
        <end position="144"/>
    </location>
</feature>
<dbReference type="InterPro" id="IPR003594">
    <property type="entry name" value="HATPase_dom"/>
</dbReference>
<dbReference type="PANTHER" id="PTHR45453:SF1">
    <property type="entry name" value="PHOSPHATE REGULON SENSOR PROTEIN PHOR"/>
    <property type="match status" value="1"/>
</dbReference>
<dbReference type="InterPro" id="IPR050351">
    <property type="entry name" value="BphY/WalK/GraS-like"/>
</dbReference>
<dbReference type="SMART" id="SM00388">
    <property type="entry name" value="HisKA"/>
    <property type="match status" value="1"/>
</dbReference>
<feature type="transmembrane region" description="Helical" evidence="8">
    <location>
        <begin position="7"/>
        <end position="27"/>
    </location>
</feature>
<feature type="domain" description="Histidine kinase" evidence="9">
    <location>
        <begin position="213"/>
        <end position="424"/>
    </location>
</feature>
<dbReference type="CDD" id="cd00082">
    <property type="entry name" value="HisKA"/>
    <property type="match status" value="1"/>
</dbReference>
<evidence type="ECO:0000256" key="4">
    <source>
        <dbReference type="ARBA" id="ARBA00022553"/>
    </source>
</evidence>
<dbReference type="CDD" id="cd00075">
    <property type="entry name" value="HATPase"/>
    <property type="match status" value="1"/>
</dbReference>
<keyword evidence="5" id="KW-0808">Transferase</keyword>
<evidence type="ECO:0000259" key="9">
    <source>
        <dbReference type="PROSITE" id="PS50109"/>
    </source>
</evidence>
<dbReference type="InterPro" id="IPR036097">
    <property type="entry name" value="HisK_dim/P_sf"/>
</dbReference>
<evidence type="ECO:0000256" key="7">
    <source>
        <dbReference type="ARBA" id="ARBA00023012"/>
    </source>
</evidence>
<comment type="caution">
    <text evidence="10">The sequence shown here is derived from an EMBL/GenBank/DDBJ whole genome shotgun (WGS) entry which is preliminary data.</text>
</comment>
<keyword evidence="8" id="KW-0812">Transmembrane</keyword>
<dbReference type="GO" id="GO:0000155">
    <property type="term" value="F:phosphorelay sensor kinase activity"/>
    <property type="evidence" value="ECO:0007669"/>
    <property type="project" value="InterPro"/>
</dbReference>
<dbReference type="PRINTS" id="PR00344">
    <property type="entry name" value="BCTRLSENSOR"/>
</dbReference>
<gene>
    <name evidence="10" type="ORF">CIAN88_13655</name>
</gene>
<reference evidence="10 11" key="1">
    <citation type="submission" date="2014-08" db="EMBL/GenBank/DDBJ databases">
        <title>Clostridium innocuum, an unnegligible vancomycin-resistant pathogen causing extra-intestinal infections.</title>
        <authorList>
            <person name="Feng Y."/>
            <person name="Chiu C.-H."/>
        </authorList>
    </citation>
    <scope>NUCLEOTIDE SEQUENCE [LARGE SCALE GENOMIC DNA]</scope>
    <source>
        <strain evidence="10 11">AN88</strain>
    </source>
</reference>
<evidence type="ECO:0000313" key="11">
    <source>
        <dbReference type="Proteomes" id="UP000030008"/>
    </source>
</evidence>
<dbReference type="GO" id="GO:0016036">
    <property type="term" value="P:cellular response to phosphate starvation"/>
    <property type="evidence" value="ECO:0007669"/>
    <property type="project" value="TreeGrafter"/>
</dbReference>
<keyword evidence="7" id="KW-0902">Two-component regulatory system</keyword>
<dbReference type="SUPFAM" id="SSF55874">
    <property type="entry name" value="ATPase domain of HSP90 chaperone/DNA topoisomerase II/histidine kinase"/>
    <property type="match status" value="1"/>
</dbReference>
<proteinExistence type="predicted"/>
<dbReference type="Pfam" id="PF02518">
    <property type="entry name" value="HATPase_c"/>
    <property type="match status" value="1"/>
</dbReference>
<dbReference type="PANTHER" id="PTHR45453">
    <property type="entry name" value="PHOSPHATE REGULON SENSOR PROTEIN PHOR"/>
    <property type="match status" value="1"/>
</dbReference>
<dbReference type="EMBL" id="JQIF01000058">
    <property type="protein sequence ID" value="KGJ52625.1"/>
    <property type="molecule type" value="Genomic_DNA"/>
</dbReference>
<dbReference type="EC" id="2.7.13.3" evidence="3"/>
<keyword evidence="8" id="KW-0472">Membrane</keyword>
<evidence type="ECO:0000256" key="8">
    <source>
        <dbReference type="SAM" id="Phobius"/>
    </source>
</evidence>
<keyword evidence="6 10" id="KW-0418">Kinase</keyword>
<organism evidence="10 11">
    <name type="scientific">Clostridium innocuum</name>
    <dbReference type="NCBI Taxonomy" id="1522"/>
    <lineage>
        <taxon>Bacteria</taxon>
        <taxon>Bacillati</taxon>
        <taxon>Bacillota</taxon>
        <taxon>Clostridia</taxon>
        <taxon>Eubacteriales</taxon>
        <taxon>Clostridiaceae</taxon>
        <taxon>Clostridium</taxon>
    </lineage>
</organism>
<protein>
    <recommendedName>
        <fullName evidence="3">histidine kinase</fullName>
        <ecNumber evidence="3">2.7.13.3</ecNumber>
    </recommendedName>
</protein>
<dbReference type="Gene3D" id="1.10.287.130">
    <property type="match status" value="1"/>
</dbReference>
<evidence type="ECO:0000256" key="6">
    <source>
        <dbReference type="ARBA" id="ARBA00022777"/>
    </source>
</evidence>
<name>A0A099I4K2_CLOIN</name>
<dbReference type="GO" id="GO:0004721">
    <property type="term" value="F:phosphoprotein phosphatase activity"/>
    <property type="evidence" value="ECO:0007669"/>
    <property type="project" value="TreeGrafter"/>
</dbReference>
<comment type="catalytic activity">
    <reaction evidence="1">
        <text>ATP + protein L-histidine = ADP + protein N-phospho-L-histidine.</text>
        <dbReference type="EC" id="2.7.13.3"/>
    </reaction>
</comment>
<keyword evidence="8" id="KW-1133">Transmembrane helix</keyword>
<keyword evidence="4" id="KW-0597">Phosphoprotein</keyword>
<dbReference type="InterPro" id="IPR036890">
    <property type="entry name" value="HATPase_C_sf"/>
</dbReference>
<evidence type="ECO:0000256" key="2">
    <source>
        <dbReference type="ARBA" id="ARBA00004370"/>
    </source>
</evidence>
<accession>A0A099I4K2</accession>
<dbReference type="GO" id="GO:0005886">
    <property type="term" value="C:plasma membrane"/>
    <property type="evidence" value="ECO:0007669"/>
    <property type="project" value="TreeGrafter"/>
</dbReference>